<dbReference type="InterPro" id="IPR047817">
    <property type="entry name" value="ABC2_TM_bact-type"/>
</dbReference>
<feature type="transmembrane region" description="Helical" evidence="8">
    <location>
        <begin position="360"/>
        <end position="381"/>
    </location>
</feature>
<dbReference type="GO" id="GO:0140359">
    <property type="term" value="F:ABC-type transporter activity"/>
    <property type="evidence" value="ECO:0007669"/>
    <property type="project" value="InterPro"/>
</dbReference>
<evidence type="ECO:0000256" key="3">
    <source>
        <dbReference type="ARBA" id="ARBA00022448"/>
    </source>
</evidence>
<reference evidence="10" key="1">
    <citation type="journal article" date="2014" name="Int. J. Syst. Evol. Microbiol.">
        <title>Complete genome sequence of Corynebacterium casei LMG S-19264T (=DSM 44701T), isolated from a smear-ripened cheese.</title>
        <authorList>
            <consortium name="US DOE Joint Genome Institute (JGI-PGF)"/>
            <person name="Walter F."/>
            <person name="Albersmeier A."/>
            <person name="Kalinowski J."/>
            <person name="Ruckert C."/>
        </authorList>
    </citation>
    <scope>NUCLEOTIDE SEQUENCE</scope>
    <source>
        <strain evidence="10">CGMCC 1.15178</strain>
    </source>
</reference>
<evidence type="ECO:0000313" key="10">
    <source>
        <dbReference type="EMBL" id="GGD70451.1"/>
    </source>
</evidence>
<comment type="similarity">
    <text evidence="2">Belongs to the ABC-2 integral membrane protein family.</text>
</comment>
<feature type="transmembrane region" description="Helical" evidence="8">
    <location>
        <begin position="279"/>
        <end position="301"/>
    </location>
</feature>
<evidence type="ECO:0000256" key="7">
    <source>
        <dbReference type="ARBA" id="ARBA00023136"/>
    </source>
</evidence>
<keyword evidence="4" id="KW-1003">Cell membrane</keyword>
<evidence type="ECO:0000256" key="5">
    <source>
        <dbReference type="ARBA" id="ARBA00022692"/>
    </source>
</evidence>
<keyword evidence="7 8" id="KW-0472">Membrane</keyword>
<dbReference type="Pfam" id="PF12698">
    <property type="entry name" value="ABC2_membrane_3"/>
    <property type="match status" value="1"/>
</dbReference>
<organism evidence="10 11">
    <name type="scientific">Paenibacillus nasutitermitis</name>
    <dbReference type="NCBI Taxonomy" id="1652958"/>
    <lineage>
        <taxon>Bacteria</taxon>
        <taxon>Bacillati</taxon>
        <taxon>Bacillota</taxon>
        <taxon>Bacilli</taxon>
        <taxon>Bacillales</taxon>
        <taxon>Paenibacillaceae</taxon>
        <taxon>Paenibacillus</taxon>
    </lineage>
</organism>
<feature type="transmembrane region" description="Helical" evidence="8">
    <location>
        <begin position="20"/>
        <end position="40"/>
    </location>
</feature>
<dbReference type="InterPro" id="IPR013525">
    <property type="entry name" value="ABC2_TM"/>
</dbReference>
<sequence length="391" mass="42098">MKIWYFTAYYDFVQYIRMKVVVIIMFGLPLLLIFLLGSAFSGGMKPVKIAVYNADKGAMQSSVQAFMNDPALTATAVFKSTHSETEILNGVKNGSADYGIVIPADFSEQALAGRDAYMNSYPGRGDMENRFAEALMNRFLSVIQTKQTIEAVMGGSGGTTTSTSQSEASSSRVEEAIVLAELVGGSSSAFGEVSAIQYYAGSYLIMFLLYSGMPAALSLLDEKRRGTLGRLYSLPQRWSLIIAGRITSITIFAAIQSLTIIVFSWLVFGVEWGNRLGQLALVCLLASLSAVGLSLVIASIVKTEKATQSVFSIIVLLMTFLSGGMVPDLGDTVLNVGKFTVNHWAVTTIRQMMDGGADILVWKGIGILAGITVLLLTIALLRMKKVVGMDA</sequence>
<dbReference type="RefSeq" id="WP_188992780.1">
    <property type="nucleotide sequence ID" value="NZ_BMHP01000002.1"/>
</dbReference>
<keyword evidence="5 8" id="KW-0812">Transmembrane</keyword>
<evidence type="ECO:0000256" key="2">
    <source>
        <dbReference type="ARBA" id="ARBA00007783"/>
    </source>
</evidence>
<proteinExistence type="inferred from homology"/>
<name>A0A916Z0Q5_9BACL</name>
<dbReference type="Proteomes" id="UP000612456">
    <property type="component" value="Unassembled WGS sequence"/>
</dbReference>
<dbReference type="PANTHER" id="PTHR30294">
    <property type="entry name" value="MEMBRANE COMPONENT OF ABC TRANSPORTER YHHJ-RELATED"/>
    <property type="match status" value="1"/>
</dbReference>
<feature type="domain" description="ABC transmembrane type-2" evidence="9">
    <location>
        <begin position="159"/>
        <end position="386"/>
    </location>
</feature>
<dbReference type="PROSITE" id="PS51012">
    <property type="entry name" value="ABC_TM2"/>
    <property type="match status" value="1"/>
</dbReference>
<evidence type="ECO:0000256" key="4">
    <source>
        <dbReference type="ARBA" id="ARBA00022475"/>
    </source>
</evidence>
<accession>A0A916Z0Q5</accession>
<dbReference type="InterPro" id="IPR051449">
    <property type="entry name" value="ABC-2_transporter_component"/>
</dbReference>
<dbReference type="GO" id="GO:0005886">
    <property type="term" value="C:plasma membrane"/>
    <property type="evidence" value="ECO:0007669"/>
    <property type="project" value="UniProtKB-SubCell"/>
</dbReference>
<keyword evidence="11" id="KW-1185">Reference proteome</keyword>
<reference evidence="10" key="2">
    <citation type="submission" date="2020-09" db="EMBL/GenBank/DDBJ databases">
        <authorList>
            <person name="Sun Q."/>
            <person name="Zhou Y."/>
        </authorList>
    </citation>
    <scope>NUCLEOTIDE SEQUENCE</scope>
    <source>
        <strain evidence="10">CGMCC 1.15178</strain>
    </source>
</reference>
<evidence type="ECO:0000259" key="9">
    <source>
        <dbReference type="PROSITE" id="PS51012"/>
    </source>
</evidence>
<comment type="caution">
    <text evidence="10">The sequence shown here is derived from an EMBL/GenBank/DDBJ whole genome shotgun (WGS) entry which is preliminary data.</text>
</comment>
<feature type="transmembrane region" description="Helical" evidence="8">
    <location>
        <begin position="198"/>
        <end position="220"/>
    </location>
</feature>
<protein>
    <submittedName>
        <fullName evidence="10">Transport permease YfiM</fullName>
    </submittedName>
</protein>
<keyword evidence="6 8" id="KW-1133">Transmembrane helix</keyword>
<feature type="transmembrane region" description="Helical" evidence="8">
    <location>
        <begin position="308"/>
        <end position="326"/>
    </location>
</feature>
<dbReference type="PANTHER" id="PTHR30294:SF29">
    <property type="entry name" value="MULTIDRUG ABC TRANSPORTER PERMEASE YBHS-RELATED"/>
    <property type="match status" value="1"/>
</dbReference>
<evidence type="ECO:0000256" key="8">
    <source>
        <dbReference type="SAM" id="Phobius"/>
    </source>
</evidence>
<feature type="transmembrane region" description="Helical" evidence="8">
    <location>
        <begin position="240"/>
        <end position="267"/>
    </location>
</feature>
<keyword evidence="3" id="KW-0813">Transport</keyword>
<dbReference type="AlphaFoldDB" id="A0A916Z0Q5"/>
<evidence type="ECO:0000256" key="1">
    <source>
        <dbReference type="ARBA" id="ARBA00004651"/>
    </source>
</evidence>
<evidence type="ECO:0000256" key="6">
    <source>
        <dbReference type="ARBA" id="ARBA00022989"/>
    </source>
</evidence>
<dbReference type="EMBL" id="BMHP01000002">
    <property type="protein sequence ID" value="GGD70451.1"/>
    <property type="molecule type" value="Genomic_DNA"/>
</dbReference>
<gene>
    <name evidence="10" type="primary">yfiM</name>
    <name evidence="10" type="ORF">GCM10010911_30380</name>
</gene>
<evidence type="ECO:0000313" key="11">
    <source>
        <dbReference type="Proteomes" id="UP000612456"/>
    </source>
</evidence>
<comment type="subcellular location">
    <subcellularLocation>
        <location evidence="1">Cell membrane</location>
        <topology evidence="1">Multi-pass membrane protein</topology>
    </subcellularLocation>
</comment>
<dbReference type="Gene3D" id="3.40.1710.10">
    <property type="entry name" value="abc type-2 transporter like domain"/>
    <property type="match status" value="1"/>
</dbReference>